<name>A0A843VH14_COLES</name>
<feature type="compositionally biased region" description="Basic and acidic residues" evidence="1">
    <location>
        <begin position="81"/>
        <end position="90"/>
    </location>
</feature>
<feature type="compositionally biased region" description="Low complexity" evidence="1">
    <location>
        <begin position="39"/>
        <end position="52"/>
    </location>
</feature>
<dbReference type="Proteomes" id="UP000652761">
    <property type="component" value="Unassembled WGS sequence"/>
</dbReference>
<feature type="compositionally biased region" description="Pro residues" evidence="1">
    <location>
        <begin position="29"/>
        <end position="38"/>
    </location>
</feature>
<gene>
    <name evidence="2" type="ORF">Taro_026403</name>
</gene>
<reference evidence="2" key="1">
    <citation type="submission" date="2017-07" db="EMBL/GenBank/DDBJ databases">
        <title>Taro Niue Genome Assembly and Annotation.</title>
        <authorList>
            <person name="Atibalentja N."/>
            <person name="Keating K."/>
            <person name="Fields C.J."/>
        </authorList>
    </citation>
    <scope>NUCLEOTIDE SEQUENCE</scope>
    <source>
        <strain evidence="2">Niue_2</strain>
        <tissue evidence="2">Leaf</tissue>
    </source>
</reference>
<evidence type="ECO:0000256" key="1">
    <source>
        <dbReference type="SAM" id="MobiDB-lite"/>
    </source>
</evidence>
<evidence type="ECO:0000313" key="2">
    <source>
        <dbReference type="EMBL" id="MQL93757.1"/>
    </source>
</evidence>
<feature type="region of interest" description="Disordered" evidence="1">
    <location>
        <begin position="1"/>
        <end position="90"/>
    </location>
</feature>
<organism evidence="2 3">
    <name type="scientific">Colocasia esculenta</name>
    <name type="common">Wild taro</name>
    <name type="synonym">Arum esculentum</name>
    <dbReference type="NCBI Taxonomy" id="4460"/>
    <lineage>
        <taxon>Eukaryota</taxon>
        <taxon>Viridiplantae</taxon>
        <taxon>Streptophyta</taxon>
        <taxon>Embryophyta</taxon>
        <taxon>Tracheophyta</taxon>
        <taxon>Spermatophyta</taxon>
        <taxon>Magnoliopsida</taxon>
        <taxon>Liliopsida</taxon>
        <taxon>Araceae</taxon>
        <taxon>Aroideae</taxon>
        <taxon>Colocasieae</taxon>
        <taxon>Colocasia</taxon>
    </lineage>
</organism>
<accession>A0A843VH14</accession>
<feature type="non-terminal residue" evidence="2">
    <location>
        <position position="90"/>
    </location>
</feature>
<protein>
    <submittedName>
        <fullName evidence="2">Uncharacterized protein</fullName>
    </submittedName>
</protein>
<dbReference type="EMBL" id="NMUH01001594">
    <property type="protein sequence ID" value="MQL93757.1"/>
    <property type="molecule type" value="Genomic_DNA"/>
</dbReference>
<comment type="caution">
    <text evidence="2">The sequence shown here is derived from an EMBL/GenBank/DDBJ whole genome shotgun (WGS) entry which is preliminary data.</text>
</comment>
<sequence length="90" mass="9218">LRSRPGVPPLPSRQRAAASPCRACTICPPELPSTPAIPPSTTTAAGSVSSTGLHRCQRRHSSGGQARASTPDLLPLARASTLDHRDGDGG</sequence>
<proteinExistence type="predicted"/>
<evidence type="ECO:0000313" key="3">
    <source>
        <dbReference type="Proteomes" id="UP000652761"/>
    </source>
</evidence>
<dbReference type="AlphaFoldDB" id="A0A843VH14"/>
<feature type="compositionally biased region" description="Pro residues" evidence="1">
    <location>
        <begin position="1"/>
        <end position="11"/>
    </location>
</feature>
<keyword evidence="3" id="KW-1185">Reference proteome</keyword>